<evidence type="ECO:0000256" key="6">
    <source>
        <dbReference type="ARBA" id="ARBA00022723"/>
    </source>
</evidence>
<dbReference type="GO" id="GO:0006979">
    <property type="term" value="P:response to oxidative stress"/>
    <property type="evidence" value="ECO:0007669"/>
    <property type="project" value="UniProtKB-UniRule"/>
</dbReference>
<keyword evidence="15" id="KW-0376">Hydrogen peroxide</keyword>
<dbReference type="PRINTS" id="PR00461">
    <property type="entry name" value="PLPEROXIDASE"/>
</dbReference>
<keyword evidence="7 15" id="KW-0560">Oxidoreductase</keyword>
<keyword evidence="6 12" id="KW-0479">Metal-binding</keyword>
<comment type="subcellular location">
    <subcellularLocation>
        <location evidence="15">Secreted</location>
    </subcellularLocation>
</comment>
<feature type="disulfide bond" evidence="14">
    <location>
        <begin position="62"/>
        <end position="161"/>
    </location>
</feature>
<dbReference type="EC" id="1.11.1.7" evidence="3 15"/>
<dbReference type="AlphaFoldDB" id="A0A5N6L113"/>
<dbReference type="InterPro" id="IPR000823">
    <property type="entry name" value="Peroxidase_pln"/>
</dbReference>
<evidence type="ECO:0000256" key="2">
    <source>
        <dbReference type="ARBA" id="ARBA00002322"/>
    </source>
</evidence>
<dbReference type="GO" id="GO:0140825">
    <property type="term" value="F:lactoperoxidase activity"/>
    <property type="evidence" value="ECO:0007669"/>
    <property type="project" value="UniProtKB-EC"/>
</dbReference>
<evidence type="ECO:0000256" key="9">
    <source>
        <dbReference type="ARBA" id="ARBA00023157"/>
    </source>
</evidence>
<feature type="site" description="Transition state stabilizer" evidence="13">
    <location>
        <position position="89"/>
    </location>
</feature>
<keyword evidence="8 12" id="KW-0408">Iron</keyword>
<dbReference type="PANTHER" id="PTHR31235">
    <property type="entry name" value="PEROXIDASE 25-RELATED"/>
    <property type="match status" value="1"/>
</dbReference>
<evidence type="ECO:0000256" key="12">
    <source>
        <dbReference type="PIRSR" id="PIRSR600823-3"/>
    </source>
</evidence>
<dbReference type="FunFam" id="1.10.420.10:FF:000001">
    <property type="entry name" value="Peroxidase"/>
    <property type="match status" value="1"/>
</dbReference>
<dbReference type="InterPro" id="IPR019794">
    <property type="entry name" value="Peroxidases_AS"/>
</dbReference>
<feature type="binding site" evidence="12">
    <location>
        <position position="118"/>
    </location>
    <ligand>
        <name>Ca(2+)</name>
        <dbReference type="ChEBI" id="CHEBI:29108"/>
        <label>1</label>
    </ligand>
</feature>
<reference evidence="17 18" key="1">
    <citation type="submission" date="2019-06" db="EMBL/GenBank/DDBJ databases">
        <title>A chromosomal-level reference genome of Carpinus fangiana (Coryloideae, Betulaceae).</title>
        <authorList>
            <person name="Yang X."/>
            <person name="Wang Z."/>
            <person name="Zhang L."/>
            <person name="Hao G."/>
            <person name="Liu J."/>
            <person name="Yang Y."/>
        </authorList>
    </citation>
    <scope>NUCLEOTIDE SEQUENCE [LARGE SCALE GENOMIC DNA]</scope>
    <source>
        <strain evidence="17">Cfa_2016G</strain>
        <tissue evidence="17">Leaf</tissue>
    </source>
</reference>
<dbReference type="PROSITE" id="PS00436">
    <property type="entry name" value="PEROXIDASE_2"/>
    <property type="match status" value="1"/>
</dbReference>
<evidence type="ECO:0000256" key="5">
    <source>
        <dbReference type="ARBA" id="ARBA00022617"/>
    </source>
</evidence>
<protein>
    <recommendedName>
        <fullName evidence="3 15">Peroxidase</fullName>
        <ecNumber evidence="3 15">1.11.1.7</ecNumber>
    </recommendedName>
</protein>
<evidence type="ECO:0000256" key="13">
    <source>
        <dbReference type="PIRSR" id="PIRSR600823-4"/>
    </source>
</evidence>
<evidence type="ECO:0000256" key="3">
    <source>
        <dbReference type="ARBA" id="ARBA00012313"/>
    </source>
</evidence>
<evidence type="ECO:0000256" key="10">
    <source>
        <dbReference type="PIRSR" id="PIRSR600823-1"/>
    </source>
</evidence>
<dbReference type="InterPro" id="IPR010255">
    <property type="entry name" value="Haem_peroxidase_sf"/>
</dbReference>
<evidence type="ECO:0000313" key="17">
    <source>
        <dbReference type="EMBL" id="KAB8486521.1"/>
    </source>
</evidence>
<dbReference type="EMBL" id="VIBQ01000047">
    <property type="protein sequence ID" value="KAB8486521.1"/>
    <property type="molecule type" value="Genomic_DNA"/>
</dbReference>
<comment type="function">
    <text evidence="2">Removal of H(2)O(2), oxidation of toxic reductants, biosynthesis and degradation of lignin, suberization, auxin catabolism, response to environmental stresses such as wounding, pathogen attack and oxidative stress. These functions might be dependent on each isozyme/isoform in each plant tissue.</text>
</comment>
<dbReference type="Pfam" id="PF00141">
    <property type="entry name" value="peroxidase"/>
    <property type="match status" value="1"/>
</dbReference>
<dbReference type="Gene3D" id="1.10.520.10">
    <property type="match status" value="1"/>
</dbReference>
<keyword evidence="5 15" id="KW-0349">Heme</keyword>
<keyword evidence="15" id="KW-0964">Secreted</keyword>
<evidence type="ECO:0000256" key="15">
    <source>
        <dbReference type="RuleBase" id="RU362060"/>
    </source>
</evidence>
<feature type="binding site" description="axial binding residue" evidence="12">
    <location>
        <position position="239"/>
    </location>
    <ligand>
        <name>heme b</name>
        <dbReference type="ChEBI" id="CHEBI:60344"/>
    </ligand>
    <ligandPart>
        <name>Fe</name>
        <dbReference type="ChEBI" id="CHEBI:18248"/>
    </ligandPart>
</feature>
<proteinExistence type="inferred from homology"/>
<sequence>MPSSLNIWFVLVVSISVLISWTSLIGEGGQSSAPSASEFSSVSLASSYVESSLEYDFYRQTCPQAEAIVRSSMARIYSEHQDVSPALLRLFFHDCFIEVAAPFPSFSSLLFPKMRGCDASILLDDSNGDQNRSIERRAIPNKTLKGFDQIDLIKEELEKACPGVVSCADTVSIATRDGIVLAGGPFYPVLTGRRDSSHSYYNEALAEIPRPDDNVTQTLHLFALRGFDERETVSLLGGHNIGKIGCEVIEKRLSDFKGTGQPDPMIAPDFLTEMRLKCQDSSSNSTTLLPGMSYLQTLSSSMSSGASFGTHYYRSLLMGRGLLFADQQLMAEEKTARLVRAYASDDGSTFRMDFARALMKMSSLGVLTGLKGQVRRNCSLPVFTF</sequence>
<feature type="binding site" evidence="12">
    <location>
        <position position="116"/>
    </location>
    <ligand>
        <name>Ca(2+)</name>
        <dbReference type="ChEBI" id="CHEBI:29108"/>
        <label>1</label>
    </ligand>
</feature>
<evidence type="ECO:0000256" key="4">
    <source>
        <dbReference type="ARBA" id="ARBA00022559"/>
    </source>
</evidence>
<accession>A0A5N6L113</accession>
<evidence type="ECO:0000256" key="8">
    <source>
        <dbReference type="ARBA" id="ARBA00023004"/>
    </source>
</evidence>
<dbReference type="OrthoDB" id="2113341at2759"/>
<feature type="binding site" evidence="11">
    <location>
        <position position="209"/>
    </location>
    <ligand>
        <name>substrate</name>
    </ligand>
</feature>
<comment type="cofactor">
    <cofactor evidence="12 15">
        <name>heme b</name>
        <dbReference type="ChEBI" id="CHEBI:60344"/>
    </cofactor>
    <text evidence="12 15">Binds 1 heme b (iron(II)-protoporphyrin IX) group per subunit.</text>
</comment>
<feature type="domain" description="Plant heme peroxidase family profile" evidence="16">
    <location>
        <begin position="52"/>
        <end position="382"/>
    </location>
</feature>
<keyword evidence="18" id="KW-1185">Reference proteome</keyword>
<evidence type="ECO:0000256" key="11">
    <source>
        <dbReference type="PIRSR" id="PIRSR600823-2"/>
    </source>
</evidence>
<dbReference type="InterPro" id="IPR002016">
    <property type="entry name" value="Haem_peroxidase"/>
</dbReference>
<feature type="active site" description="Proton acceptor" evidence="10">
    <location>
        <position position="93"/>
    </location>
</feature>
<dbReference type="Proteomes" id="UP000327013">
    <property type="component" value="Unassembled WGS sequence"/>
</dbReference>
<evidence type="ECO:0000256" key="14">
    <source>
        <dbReference type="PIRSR" id="PIRSR600823-5"/>
    </source>
</evidence>
<feature type="disulfide bond" evidence="14">
    <location>
        <begin position="167"/>
        <end position="378"/>
    </location>
</feature>
<dbReference type="CDD" id="cd00693">
    <property type="entry name" value="secretory_peroxidase"/>
    <property type="match status" value="1"/>
</dbReference>
<organism evidence="17 18">
    <name type="scientific">Carpinus fangiana</name>
    <dbReference type="NCBI Taxonomy" id="176857"/>
    <lineage>
        <taxon>Eukaryota</taxon>
        <taxon>Viridiplantae</taxon>
        <taxon>Streptophyta</taxon>
        <taxon>Embryophyta</taxon>
        <taxon>Tracheophyta</taxon>
        <taxon>Spermatophyta</taxon>
        <taxon>Magnoliopsida</taxon>
        <taxon>eudicotyledons</taxon>
        <taxon>Gunneridae</taxon>
        <taxon>Pentapetalae</taxon>
        <taxon>rosids</taxon>
        <taxon>fabids</taxon>
        <taxon>Fagales</taxon>
        <taxon>Betulaceae</taxon>
        <taxon>Carpinus</taxon>
    </lineage>
</organism>
<dbReference type="GO" id="GO:0005576">
    <property type="term" value="C:extracellular region"/>
    <property type="evidence" value="ECO:0007669"/>
    <property type="project" value="UniProtKB-SubCell"/>
</dbReference>
<dbReference type="GO" id="GO:0020037">
    <property type="term" value="F:heme binding"/>
    <property type="evidence" value="ECO:0007669"/>
    <property type="project" value="UniProtKB-UniRule"/>
</dbReference>
<dbReference type="SUPFAM" id="SSF48113">
    <property type="entry name" value="Heme-dependent peroxidases"/>
    <property type="match status" value="1"/>
</dbReference>
<comment type="caution">
    <text evidence="17">The sequence shown here is derived from an EMBL/GenBank/DDBJ whole genome shotgun (WGS) entry which is preliminary data.</text>
</comment>
<feature type="signal peptide" evidence="15">
    <location>
        <begin position="1"/>
        <end position="22"/>
    </location>
</feature>
<name>A0A5N6L113_9ROSI</name>
<feature type="binding site" evidence="12">
    <location>
        <position position="135"/>
    </location>
    <ligand>
        <name>Ca(2+)</name>
        <dbReference type="ChEBI" id="CHEBI:29108"/>
        <label>1</label>
    </ligand>
</feature>
<evidence type="ECO:0000313" key="18">
    <source>
        <dbReference type="Proteomes" id="UP000327013"/>
    </source>
</evidence>
<dbReference type="Gene3D" id="1.10.420.10">
    <property type="entry name" value="Peroxidase, domain 2"/>
    <property type="match status" value="1"/>
</dbReference>
<keyword evidence="12 15" id="KW-0106">Calcium</keyword>
<feature type="chain" id="PRO_5024510856" description="Peroxidase" evidence="15">
    <location>
        <begin position="23"/>
        <end position="385"/>
    </location>
</feature>
<comment type="catalytic activity">
    <reaction evidence="1 15">
        <text>2 a phenolic donor + H2O2 = 2 a phenolic radical donor + 2 H2O</text>
        <dbReference type="Rhea" id="RHEA:56136"/>
        <dbReference type="ChEBI" id="CHEBI:15377"/>
        <dbReference type="ChEBI" id="CHEBI:16240"/>
        <dbReference type="ChEBI" id="CHEBI:139520"/>
        <dbReference type="ChEBI" id="CHEBI:139521"/>
        <dbReference type="EC" id="1.11.1.7"/>
    </reaction>
</comment>
<evidence type="ECO:0000256" key="1">
    <source>
        <dbReference type="ARBA" id="ARBA00000189"/>
    </source>
</evidence>
<keyword evidence="15" id="KW-0732">Signal</keyword>
<feature type="binding site" evidence="12">
    <location>
        <position position="94"/>
    </location>
    <ligand>
        <name>Ca(2+)</name>
        <dbReference type="ChEBI" id="CHEBI:29108"/>
        <label>1</label>
    </ligand>
</feature>
<dbReference type="InterPro" id="IPR033905">
    <property type="entry name" value="Secretory_peroxidase"/>
</dbReference>
<keyword evidence="4 15" id="KW-0575">Peroxidase</keyword>
<dbReference type="PROSITE" id="PS50873">
    <property type="entry name" value="PEROXIDASE_4"/>
    <property type="match status" value="1"/>
</dbReference>
<comment type="cofactor">
    <cofactor evidence="12 15">
        <name>Ca(2+)</name>
        <dbReference type="ChEBI" id="CHEBI:29108"/>
    </cofactor>
    <text evidence="12 15">Binds 2 calcium ions per subunit.</text>
</comment>
<evidence type="ECO:0000256" key="7">
    <source>
        <dbReference type="ARBA" id="ARBA00023002"/>
    </source>
</evidence>
<gene>
    <name evidence="17" type="ORF">FH972_025359</name>
</gene>
<dbReference type="GO" id="GO:0046872">
    <property type="term" value="F:metal ion binding"/>
    <property type="evidence" value="ECO:0007669"/>
    <property type="project" value="UniProtKB-UniRule"/>
</dbReference>
<comment type="similarity">
    <text evidence="15">Belongs to the peroxidase family. Classical plant (class III) peroxidase subfamily.</text>
</comment>
<dbReference type="GO" id="GO:0042744">
    <property type="term" value="P:hydrogen peroxide catabolic process"/>
    <property type="evidence" value="ECO:0007669"/>
    <property type="project" value="UniProtKB-KW"/>
</dbReference>
<feature type="disulfide bond" evidence="14">
    <location>
        <begin position="95"/>
        <end position="117"/>
    </location>
</feature>
<dbReference type="PRINTS" id="PR00458">
    <property type="entry name" value="PEROXIDASE"/>
</dbReference>
<keyword evidence="9 14" id="KW-1015">Disulfide bond</keyword>
<feature type="binding site" evidence="12">
    <location>
        <position position="120"/>
    </location>
    <ligand>
        <name>Ca(2+)</name>
        <dbReference type="ChEBI" id="CHEBI:29108"/>
        <label>1</label>
    </ligand>
</feature>
<evidence type="ECO:0000259" key="16">
    <source>
        <dbReference type="PROSITE" id="PS50873"/>
    </source>
</evidence>
<feature type="disulfide bond" evidence="14">
    <location>
        <begin position="246"/>
        <end position="278"/>
    </location>
</feature>